<name>A0A1H2BS90_9BRAD</name>
<evidence type="ECO:0000256" key="1">
    <source>
        <dbReference type="SAM" id="SignalP"/>
    </source>
</evidence>
<dbReference type="AlphaFoldDB" id="A0A1H2BS90"/>
<keyword evidence="3" id="KW-1185">Reference proteome</keyword>
<feature type="chain" id="PRO_5009270335" description="C-type lysozyme inhibitor domain-containing protein" evidence="1">
    <location>
        <begin position="25"/>
        <end position="118"/>
    </location>
</feature>
<feature type="signal peptide" evidence="1">
    <location>
        <begin position="1"/>
        <end position="24"/>
    </location>
</feature>
<evidence type="ECO:0008006" key="4">
    <source>
        <dbReference type="Google" id="ProtNLM"/>
    </source>
</evidence>
<keyword evidence="1" id="KW-0732">Signal</keyword>
<evidence type="ECO:0000313" key="2">
    <source>
        <dbReference type="EMBL" id="SDT61111.1"/>
    </source>
</evidence>
<accession>A0A1H2BS90</accession>
<evidence type="ECO:0000313" key="3">
    <source>
        <dbReference type="Proteomes" id="UP000243904"/>
    </source>
</evidence>
<sequence length="118" mass="12793">MVQATGLAVGSLILLTMMVTSGGAAEQRFSCKGQVVQEIPNPAVQPKPIDLNVTLGDNKKLSMTTGDGKMLAPRITSNNKIQLKFATKEFVGEYFHYTGDLFLIYKSGPLARLSCLRT</sequence>
<dbReference type="Proteomes" id="UP000243904">
    <property type="component" value="Chromosome I"/>
</dbReference>
<dbReference type="RefSeq" id="WP_100382999.1">
    <property type="nucleotide sequence ID" value="NZ_LT629750.1"/>
</dbReference>
<protein>
    <recommendedName>
        <fullName evidence="4">C-type lysozyme inhibitor domain-containing protein</fullName>
    </recommendedName>
</protein>
<dbReference type="EMBL" id="LT629750">
    <property type="protein sequence ID" value="SDT61111.1"/>
    <property type="molecule type" value="Genomic_DNA"/>
</dbReference>
<organism evidence="2 3">
    <name type="scientific">Bradyrhizobium canariense</name>
    <dbReference type="NCBI Taxonomy" id="255045"/>
    <lineage>
        <taxon>Bacteria</taxon>
        <taxon>Pseudomonadati</taxon>
        <taxon>Pseudomonadota</taxon>
        <taxon>Alphaproteobacteria</taxon>
        <taxon>Hyphomicrobiales</taxon>
        <taxon>Nitrobacteraceae</taxon>
        <taxon>Bradyrhizobium</taxon>
    </lineage>
</organism>
<proteinExistence type="predicted"/>
<gene>
    <name evidence="2" type="ORF">SAMN05444158_7484</name>
</gene>
<reference evidence="3" key="1">
    <citation type="submission" date="2016-10" db="EMBL/GenBank/DDBJ databases">
        <authorList>
            <person name="Varghese N."/>
            <person name="Submissions S."/>
        </authorList>
    </citation>
    <scope>NUCLEOTIDE SEQUENCE [LARGE SCALE GENOMIC DNA]</scope>
    <source>
        <strain evidence="3">GAS369</strain>
    </source>
</reference>